<dbReference type="InterPro" id="IPR001242">
    <property type="entry name" value="Condensation_dom"/>
</dbReference>
<keyword evidence="4" id="KW-0597">Phosphoprotein</keyword>
<dbReference type="SUPFAM" id="SSF52777">
    <property type="entry name" value="CoA-dependent acyltransferases"/>
    <property type="match status" value="8"/>
</dbReference>
<dbReference type="InterPro" id="IPR000873">
    <property type="entry name" value="AMP-dep_synth/lig_dom"/>
</dbReference>
<dbReference type="PANTHER" id="PTHR45527:SF1">
    <property type="entry name" value="FATTY ACID SYNTHASE"/>
    <property type="match status" value="1"/>
</dbReference>
<dbReference type="EMBL" id="QRBA01000026">
    <property type="protein sequence ID" value="RDS87331.1"/>
    <property type="molecule type" value="Genomic_DNA"/>
</dbReference>
<dbReference type="GO" id="GO:0005737">
    <property type="term" value="C:cytoplasm"/>
    <property type="evidence" value="ECO:0007669"/>
    <property type="project" value="TreeGrafter"/>
</dbReference>
<dbReference type="CDD" id="cd19544">
    <property type="entry name" value="E-C_NRPS"/>
    <property type="match status" value="4"/>
</dbReference>
<dbReference type="FunFam" id="3.30.300.30:FF:000010">
    <property type="entry name" value="Enterobactin synthetase component F"/>
    <property type="match status" value="3"/>
</dbReference>
<dbReference type="Pfam" id="PF13193">
    <property type="entry name" value="AMP-binding_C"/>
    <property type="match status" value="3"/>
</dbReference>
<dbReference type="GO" id="GO:0003824">
    <property type="term" value="F:catalytic activity"/>
    <property type="evidence" value="ECO:0007669"/>
    <property type="project" value="InterPro"/>
</dbReference>
<evidence type="ECO:0000313" key="6">
    <source>
        <dbReference type="EMBL" id="RDS87331.1"/>
    </source>
</evidence>
<dbReference type="Proteomes" id="UP000255541">
    <property type="component" value="Unassembled WGS sequence"/>
</dbReference>
<dbReference type="InterPro" id="IPR036736">
    <property type="entry name" value="ACP-like_sf"/>
</dbReference>
<dbReference type="InterPro" id="IPR045851">
    <property type="entry name" value="AMP-bd_C_sf"/>
</dbReference>
<dbReference type="FunFam" id="3.40.50.980:FF:000002">
    <property type="entry name" value="Enterobactin synthetase component F"/>
    <property type="match status" value="2"/>
</dbReference>
<dbReference type="PROSITE" id="PS00012">
    <property type="entry name" value="PHOSPHOPANTETHEINE"/>
    <property type="match status" value="1"/>
</dbReference>
<dbReference type="Pfam" id="PF00550">
    <property type="entry name" value="PP-binding"/>
    <property type="match status" value="4"/>
</dbReference>
<dbReference type="InterPro" id="IPR009081">
    <property type="entry name" value="PP-bd_ACP"/>
</dbReference>
<comment type="cofactor">
    <cofactor evidence="1">
        <name>pantetheine 4'-phosphate</name>
        <dbReference type="ChEBI" id="CHEBI:47942"/>
    </cofactor>
</comment>
<dbReference type="CDD" id="cd17643">
    <property type="entry name" value="A_NRPS_Cytc1-like"/>
    <property type="match status" value="1"/>
</dbReference>
<dbReference type="InterPro" id="IPR010071">
    <property type="entry name" value="AA_adenyl_dom"/>
</dbReference>
<feature type="domain" description="Carrier" evidence="5">
    <location>
        <begin position="1050"/>
        <end position="1124"/>
    </location>
</feature>
<dbReference type="CDD" id="cd12117">
    <property type="entry name" value="A_NRPS_Srf_like"/>
    <property type="match status" value="1"/>
</dbReference>
<evidence type="ECO:0000256" key="4">
    <source>
        <dbReference type="ARBA" id="ARBA00022553"/>
    </source>
</evidence>
<protein>
    <submittedName>
        <fullName evidence="6">Amino acid adenylation domain-containing protein</fullName>
    </submittedName>
</protein>
<dbReference type="InterPro" id="IPR020845">
    <property type="entry name" value="AMP-binding_CS"/>
</dbReference>
<evidence type="ECO:0000259" key="5">
    <source>
        <dbReference type="PROSITE" id="PS50075"/>
    </source>
</evidence>
<evidence type="ECO:0000256" key="1">
    <source>
        <dbReference type="ARBA" id="ARBA00001957"/>
    </source>
</evidence>
<dbReference type="SUPFAM" id="SSF56801">
    <property type="entry name" value="Acetyl-CoA synthetase-like"/>
    <property type="match status" value="4"/>
</dbReference>
<dbReference type="Gene3D" id="2.30.38.10">
    <property type="entry name" value="Luciferase, Domain 3"/>
    <property type="match status" value="4"/>
</dbReference>
<name>A0A7Z6MRE5_PSEFL</name>
<dbReference type="NCBIfam" id="TIGR01733">
    <property type="entry name" value="AA-adenyl-dom"/>
    <property type="match status" value="4"/>
</dbReference>
<dbReference type="NCBIfam" id="NF003417">
    <property type="entry name" value="PRK04813.1"/>
    <property type="match status" value="4"/>
</dbReference>
<reference evidence="6 7" key="1">
    <citation type="submission" date="2018-07" db="EMBL/GenBank/DDBJ databases">
        <title>Draft Genome Sequence of Pseudomonas fluorescens AHK-1 associated with canker disease of kiwifruit.</title>
        <authorList>
            <person name="Wu Z."/>
        </authorList>
    </citation>
    <scope>NUCLEOTIDE SEQUENCE [LARGE SCALE GENOMIC DNA]</scope>
    <source>
        <strain evidence="6 7">AHK-1</strain>
    </source>
</reference>
<dbReference type="GO" id="GO:0031177">
    <property type="term" value="F:phosphopantetheine binding"/>
    <property type="evidence" value="ECO:0007669"/>
    <property type="project" value="InterPro"/>
</dbReference>
<dbReference type="RefSeq" id="WP_115488933.1">
    <property type="nucleotide sequence ID" value="NZ_QRBA01000026.1"/>
</dbReference>
<dbReference type="PROSITE" id="PS50075">
    <property type="entry name" value="CARRIER"/>
    <property type="match status" value="4"/>
</dbReference>
<feature type="domain" description="Carrier" evidence="5">
    <location>
        <begin position="3160"/>
        <end position="3234"/>
    </location>
</feature>
<dbReference type="GO" id="GO:0043041">
    <property type="term" value="P:amino acid activation for nonribosomal peptide biosynthetic process"/>
    <property type="evidence" value="ECO:0007669"/>
    <property type="project" value="TreeGrafter"/>
</dbReference>
<dbReference type="FunFam" id="3.30.559.10:FF:000064">
    <property type="entry name" value="Non-ribosomal peptide synthetase OfaC"/>
    <property type="match status" value="1"/>
</dbReference>
<evidence type="ECO:0000256" key="2">
    <source>
        <dbReference type="ARBA" id="ARBA00006432"/>
    </source>
</evidence>
<dbReference type="Pfam" id="PF00501">
    <property type="entry name" value="AMP-binding"/>
    <property type="match status" value="4"/>
</dbReference>
<dbReference type="GO" id="GO:0044550">
    <property type="term" value="P:secondary metabolite biosynthetic process"/>
    <property type="evidence" value="ECO:0007669"/>
    <property type="project" value="UniProtKB-ARBA"/>
</dbReference>
<dbReference type="FunFam" id="1.10.1200.10:FF:000005">
    <property type="entry name" value="Nonribosomal peptide synthetase 1"/>
    <property type="match status" value="4"/>
</dbReference>
<dbReference type="Gene3D" id="3.40.50.980">
    <property type="match status" value="8"/>
</dbReference>
<accession>A0A7Z6MRE5</accession>
<proteinExistence type="inferred from homology"/>
<dbReference type="FunFam" id="2.30.38.10:FF:000001">
    <property type="entry name" value="Non-ribosomal peptide synthetase PvdI"/>
    <property type="match status" value="4"/>
</dbReference>
<dbReference type="FunFam" id="3.40.50.12780:FF:000012">
    <property type="entry name" value="Non-ribosomal peptide synthetase"/>
    <property type="match status" value="2"/>
</dbReference>
<gene>
    <name evidence="6" type="ORF">DL347_30310</name>
</gene>
<dbReference type="Gene3D" id="3.30.559.10">
    <property type="entry name" value="Chloramphenicol acetyltransferase-like domain"/>
    <property type="match status" value="4"/>
</dbReference>
<dbReference type="InterPro" id="IPR020806">
    <property type="entry name" value="PKS_PP-bd"/>
</dbReference>
<feature type="domain" description="Carrier" evidence="5">
    <location>
        <begin position="4224"/>
        <end position="4298"/>
    </location>
</feature>
<comment type="caution">
    <text evidence="6">The sequence shown here is derived from an EMBL/GenBank/DDBJ whole genome shotgun (WGS) entry which is preliminary data.</text>
</comment>
<evidence type="ECO:0000313" key="7">
    <source>
        <dbReference type="Proteomes" id="UP000255541"/>
    </source>
</evidence>
<keyword evidence="3" id="KW-0596">Phosphopantetheine</keyword>
<dbReference type="FunFam" id="3.40.50.980:FF:000001">
    <property type="entry name" value="Non-ribosomal peptide synthetase"/>
    <property type="match status" value="3"/>
</dbReference>
<dbReference type="Gene3D" id="1.10.1200.10">
    <property type="entry name" value="ACP-like"/>
    <property type="match status" value="4"/>
</dbReference>
<dbReference type="CDD" id="cd17646">
    <property type="entry name" value="A_NRPS_AB3403-like"/>
    <property type="match status" value="1"/>
</dbReference>
<dbReference type="PANTHER" id="PTHR45527">
    <property type="entry name" value="NONRIBOSOMAL PEPTIDE SYNTHETASE"/>
    <property type="match status" value="1"/>
</dbReference>
<dbReference type="SUPFAM" id="SSF47336">
    <property type="entry name" value="ACP-like"/>
    <property type="match status" value="4"/>
</dbReference>
<dbReference type="PROSITE" id="PS00455">
    <property type="entry name" value="AMP_BINDING"/>
    <property type="match status" value="4"/>
</dbReference>
<organism evidence="6 7">
    <name type="scientific">Pseudomonas fluorescens</name>
    <dbReference type="NCBI Taxonomy" id="294"/>
    <lineage>
        <taxon>Bacteria</taxon>
        <taxon>Pseudomonadati</taxon>
        <taxon>Pseudomonadota</taxon>
        <taxon>Gammaproteobacteria</taxon>
        <taxon>Pseudomonadales</taxon>
        <taxon>Pseudomonadaceae</taxon>
        <taxon>Pseudomonas</taxon>
    </lineage>
</organism>
<dbReference type="Gene3D" id="3.30.300.30">
    <property type="match status" value="4"/>
</dbReference>
<dbReference type="InterPro" id="IPR025110">
    <property type="entry name" value="AMP-bd_C"/>
</dbReference>
<dbReference type="Gene3D" id="3.30.559.30">
    <property type="entry name" value="Nonribosomal peptide synthetase, condensation domain"/>
    <property type="match status" value="4"/>
</dbReference>
<comment type="similarity">
    <text evidence="2">Belongs to the ATP-dependent AMP-binding enzyme family.</text>
</comment>
<feature type="domain" description="Carrier" evidence="5">
    <location>
        <begin position="2103"/>
        <end position="2177"/>
    </location>
</feature>
<dbReference type="InterPro" id="IPR023213">
    <property type="entry name" value="CAT-like_dom_sf"/>
</dbReference>
<dbReference type="FunFam" id="3.30.559.30:FF:000028">
    <property type="entry name" value="Non-ribosomal peptide synthetase OfaC"/>
    <property type="match status" value="2"/>
</dbReference>
<evidence type="ECO:0000256" key="3">
    <source>
        <dbReference type="ARBA" id="ARBA00022450"/>
    </source>
</evidence>
<dbReference type="InterPro" id="IPR006162">
    <property type="entry name" value="Ppantetheine_attach_site"/>
</dbReference>
<dbReference type="Pfam" id="PF00668">
    <property type="entry name" value="Condensation"/>
    <property type="match status" value="4"/>
</dbReference>
<sequence>MQFSELLAAISTHAIRLQREEDDLIVLGDDEALDDALWDQLIAHKPRLLTLVTEHGGDWLSPAYRITPDMVPLVNLDQLALDRIVAAIPGGAANVQDIYPLAPLQEGMLYHHLSAAQGDPYVLHAQFVFDSRARLAAFVEALQWVIDRHDILRTSMAWERLDEPLQVVWRKATLACEEAHFSGGDALDRLLTRYDARTYRMDLGQAPLLRLVFADDPANQRVVAMLLFHHTILDHTALDVVRHEIQLYLAGQQDQAPEPIAFRRYIAQVRHGVSEQAHEAFFREMLADIDEPTLPFGLQDVQGDGLGIDEARISVDSDLSRRLRSLARPLGVSVASLLHLAMARVLGVVSGRDAVVFGTVMLGRMGAGEGGERALGMFINTLPLRVDVGAQGVRAGVQATHARLTALLEHEHASLALAQRCSGVAAPTPLFSAMLNYRHSAAGDMAAVIEVAEGIQVLGAEERTNYPLTVNVDDLGEDFALTVMVDGHIGAQRVAGYLHTALESLAQALEHHPDTPLDRLAILPDEERHHLLHSLNPSPRTYADSALIHQQVELQAAAQPEAIALRFDQQRLSYRQLNERANQVAHRLLAQGIRPDDRVAICVERGPEMIIGLLGILKAGAGYVPIDPAYPLERIAYTLRDSQPLAVLVQANTRHLVGELAPIDLNGLRGESIVNPHVMLDPHNLAYVIYTSGSTGQPKGVMVEHRQVARLFSATEHWFGFNRNDVWALFHSFAFDFSVWEIWGALLHGGQLLIVPQLLSRSPEECYTLLCEAGVSILNQTPSAFRQLLAAQGDSPQAHSLRQVIFGGEALEPGMLKPWYARAINAGTQLVNMYGITETTVHVTYRALEAADAQLVGVSPIGGPIPDLQLYVLDAHHEPLPVGVVGELYVGGAGVARGYLNRDGLTAERFLSDPSTGLRMYRTGDLGRRLADGSVEYLGRNDDQVKIRGFRIELGEIQARLASAQGVRDAVVIAREDQPGDKRLVAYVIAEGDTRVAALRDHLLLSLAEHMVPSAFVLLERFPLTTNGKLDRKALPAPDADAVARRSYQAPRGHVETAIAGIWQDLLKLDRIGRDDHFFELGGHSLLAVKLIERMRQVNLSADVRVLFGQPTLAALAAAVGGQAEVQVPANPIHAHSQVITPDMLPLIDLDQAAIDHILHSVPGGIGNVQDIYALAPLQAGILYHHLATTDGDPYVLQVQLGFDDQAAVDAFILALQSVIERNDILRTAILWEGLDVPAQVVCRQAPLAVERIEAPGVDALAHLQQRFDPRHYRLDLSRASLMRLAYAEDQGRFVGILLLHHILLDHTALQVLVQEMSASLAGRSAQLPDAVQYRNYVAQARLGVSQARHEAFFSEMLGDIDAPTLAFGLQDVNGDGSGIVEAHLPLEPALSLGLREQARQLGVSTASLVHLAWAHVLGQVSGQQEVVFGTVLLGRMQGGEGADRALGMFINTLPLRVSVGTVGVQAAVRATHARLADLLVHEHAPLSLAQRCSGVPGSLPLFSTLLNYRHSAPADAPGDSPFAASGIRILSSEERSNYPLVLNVDDLGSGFALTVQGVASLDARRVGDYMLTALRHLVTALQQAPTTPMLAVSIVPPAERNQLLVDFNATARDYPSQLTVPQLFEAQVLARPEAVAAVQGPLSLSYRDLNRRANRLAHHLISQGVRQGESVAIALPRSLDLLICQLAILKCGAVYVPLDINAPLERQALIVQDSGAQRVLNTLADLNLEAQSLHNPQVLQSSESVAYILYTSGSTGAPKGVQVPHRAISRLVLNNGYAEFNPRDRVAFASNPAFDASTLEVWAPLLNGGCVVVVEQAVLLSQAALASLLQEQAISVLWMTAGLFHQYADALMPVLAQLRYLIVGGDVLDPLVIDRVLKHGKPRHLLNGYGPTEATTFATTHEITQVGEGGIPIGRPIANAQAYVLDAHRQLLPLGVVGELYIGGAGVAKGYLNQPQLTTETFIPNPFGAGLLYRTGDLVCWQADGTLLYRGRNDLQVKIRGFRIEPGEIEACLAAFPQVDHAVVLVREDEPGDKRLVAYYTADAPLPIEALRAHLQGRLPDYMVPSAYVWLALLPLTANGKLDRKGLPVPDAGALLSRGYEAPEGEVETLLAQIWQDVLKLDRVGRHDHFFELGGHSLLAVSLIERMRQAGLSTDVRVLFNQPSLAALAAAVGSGREIAVPANGIPAGCTRIVPSMLTLVSLDQAAIDRVVASVPGGAANVQDIYPLAPLQEGILYHHISAEQGDPYLLQSRMAFDSLERLQRFMGALQQVAARHDILRTSVVWEGLDSPVQVVWREALLVVQAIDLDPAHGDILEQLHGRFDARHYRLDITQAPLLRMVYAPDPANRRVAAILLFHHLALDHTAMAVVGREMDAFLFNQAQDLPLAAPFRNYVAQARLGVSVDEHEQFFRAMLADVDEPTLPFGVQDVQGDGRAIEEAEQAVDAALAKRLREQARLRGVSAASLMHLAWALVLGRVCGRDEVVFGTVLMGRMQAGDGADRALGMFINTLPLKVDVAADAVAALKATHGRLSALLGHEHASLALAQRCSGVAASTPLFSALLNYRHSHPGEMARDGHGIWEGVQLLGGEERSNYPLTLSVDDLGEGFGLSVLALPRIGAGRVCAYMANAIEQLVDTLENTPHTALDQLDILPASERETLLREFNATVADFPTGHTVHGAFEIQAERQPHAIAVVQDGTSLTYRQLNQRANQLAHHLLAQGVQPDDRVALCCRRGPQMLVGLLGILKAGAGYVPIDPAYPAARIAYLLQDSAPVAVLAEASTRELLGNVASIDLHEHHHPNVSNPQIADLTPAHLAYVIYTSGSTGQPKGVMVEHRSVENLVHWHCEAFGLSAISHTSSVAGFGFDAMAWEVWPALCVGATLHLPPSELGNEQIDDLLAWWLAQPLDVSFLPTPVAEYAFSQDLHHPTLRLLLIGGDRLRQFSQERRFAVINNYGPTEATVVATSGRVRAGQALHIGRPIANACVYVLDEHLRPVPVGVAGELYVGGSGVARGYLNRAQMTAERFLQDPFNSGRMYRTGDQVRWLPDGNLEYLGRNDEQVKIRGVRVELGEIESCLAALPGVGEAVVLVREGRMVAWFTEHHPLSIESLREQLQAHLPQALVPVAYVRLDVLPLTANGKLDRQALPAPDQAAVLSREYEAAQGAVETTLARLWAEVLQVEQVGRHDHFFELGGHSLLAVSLIERMRQVGLSADVRVLFSQPTLAALAAAVGSGREVQVPANRIPADCQRITPDLLSLVTLDQSSLDQIVSCVPGGAANVQDIYPLAPLQEGILYHHLTAGQGDPYLLQSHLAFDRIERLHAFAQALQQVIDRHDILRTGVVWEGLVQPLQVVWRKARLPLEHLHLQGDVLAGLHERFDARRYRLDISQAPLIRLAYAEDPANQRVVAVLLYHHIALDHTAFDVVLREMQGYLLGHPAPTAAPMPYRNYVAQARLGVSEQEHEAFFRDMLGDVDEPTLPFGLQDVRGDGSAIEAHSLQLDSDLNRRLRAQARLLGVSTASLFHLAWGQVLAATSGRHSVVFGTVLVGRLQGGEGADRALGVFINTLPLRLDIDAQGVRAAVRTTHARLSALLGHEHASLALAQRCSGVAAPTPLFSSMLNYRHRGAATRSQDAQHAWEGMQTLVNDGRTNYPLTLNVDDLGDGYDVTALAHVDAQRICGYMQVALAGLVEALEQAPHQALHRLPILGAEERQKLLVEFNATEVNYPLDQTLHGLFEAQVMRTPDAVAVKAHEQQLTYRQLNERANRLAHHLRELGVQPESRVGICLERGLDMLIGLFAILKAGGGYVPLDPAYPLERIAYMLHDSAPVVVLAQRATRGVLGEVPVIDLDQPTWQHQSASNPEVPGLTARNQAYVIYTSGSTGQPKGVINEHAGVVNRLLWMQDAYGLKAHDAVLQKTPFSFDVSVWEFFWPLFTGARLVMARPGGHKDPAYLCAVIEAERITTLHFVPSMLDVFLAHGDVSQAAGLQRVMCSGEALPGSLVRRFKQQLPGIGLYNLYGPTEAAVDVTAWNCARPDAADNTPIGKPIANTRLYVLDGQLQPVPLGVVGELFIGGVQVARGYLNRPELTAERFLKDPFTPGRLYRTGDLGRYLPDGNIEYLGRNDDQVKIRGLRIELGEIQARLLEHPQVNEAAVVAREDRLVAYYTGTPADIEQLRAHLLQHLPDFMVPALFVHLDALPLSPNGKLDRKALPAPGMQALQGREYQAPEGDTEILLARLWAELLNVERVGRLDNFFELGGHSLLAVSLIGRLRQEGMEADVRALFEQPTLAGYAAMTERMEIVL</sequence>
<dbReference type="SMART" id="SM00823">
    <property type="entry name" value="PKS_PP"/>
    <property type="match status" value="4"/>
</dbReference>